<evidence type="ECO:0000259" key="11">
    <source>
        <dbReference type="PROSITE" id="PS51195"/>
    </source>
</evidence>
<evidence type="ECO:0000259" key="9">
    <source>
        <dbReference type="PROSITE" id="PS51192"/>
    </source>
</evidence>
<dbReference type="GO" id="GO:0005829">
    <property type="term" value="C:cytosol"/>
    <property type="evidence" value="ECO:0007669"/>
    <property type="project" value="TreeGrafter"/>
</dbReference>
<name>A0AAE0LBU0_9CHLO</name>
<dbReference type="GO" id="GO:0003676">
    <property type="term" value="F:nucleic acid binding"/>
    <property type="evidence" value="ECO:0007669"/>
    <property type="project" value="InterPro"/>
</dbReference>
<gene>
    <name evidence="12" type="ORF">CYMTET_12678</name>
</gene>
<dbReference type="PROSITE" id="PS51192">
    <property type="entry name" value="HELICASE_ATP_BIND_1"/>
    <property type="match status" value="1"/>
</dbReference>
<evidence type="ECO:0000256" key="8">
    <source>
        <dbReference type="SAM" id="MobiDB-lite"/>
    </source>
</evidence>
<dbReference type="InterPro" id="IPR044742">
    <property type="entry name" value="DEAD/DEAH_RhlB"/>
</dbReference>
<keyword evidence="5 7" id="KW-0067">ATP-binding</keyword>
<accession>A0AAE0LBU0</accession>
<keyword evidence="3 7" id="KW-0378">Hydrolase</keyword>
<dbReference type="Proteomes" id="UP001190700">
    <property type="component" value="Unassembled WGS sequence"/>
</dbReference>
<evidence type="ECO:0000256" key="5">
    <source>
        <dbReference type="ARBA" id="ARBA00022840"/>
    </source>
</evidence>
<dbReference type="PROSITE" id="PS51194">
    <property type="entry name" value="HELICASE_CTER"/>
    <property type="match status" value="1"/>
</dbReference>
<evidence type="ECO:0000256" key="2">
    <source>
        <dbReference type="ARBA" id="ARBA00022741"/>
    </source>
</evidence>
<evidence type="ECO:0000256" key="6">
    <source>
        <dbReference type="PROSITE-ProRule" id="PRU00552"/>
    </source>
</evidence>
<dbReference type="InterPro" id="IPR001650">
    <property type="entry name" value="Helicase_C-like"/>
</dbReference>
<dbReference type="InterPro" id="IPR011545">
    <property type="entry name" value="DEAD/DEAH_box_helicase_dom"/>
</dbReference>
<evidence type="ECO:0000313" key="12">
    <source>
        <dbReference type="EMBL" id="KAK3279438.1"/>
    </source>
</evidence>
<dbReference type="Pfam" id="PF00271">
    <property type="entry name" value="Helicase_C"/>
    <property type="match status" value="1"/>
</dbReference>
<dbReference type="InterPro" id="IPR027417">
    <property type="entry name" value="P-loop_NTPase"/>
</dbReference>
<keyword evidence="13" id="KW-1185">Reference proteome</keyword>
<dbReference type="Gene3D" id="3.40.50.300">
    <property type="entry name" value="P-loop containing nucleotide triphosphate hydrolases"/>
    <property type="match status" value="2"/>
</dbReference>
<feature type="domain" description="DEAD-box RNA helicase Q" evidence="11">
    <location>
        <begin position="92"/>
        <end position="120"/>
    </location>
</feature>
<organism evidence="12 13">
    <name type="scientific">Cymbomonas tetramitiformis</name>
    <dbReference type="NCBI Taxonomy" id="36881"/>
    <lineage>
        <taxon>Eukaryota</taxon>
        <taxon>Viridiplantae</taxon>
        <taxon>Chlorophyta</taxon>
        <taxon>Pyramimonadophyceae</taxon>
        <taxon>Pyramimonadales</taxon>
        <taxon>Pyramimonadaceae</taxon>
        <taxon>Cymbomonas</taxon>
    </lineage>
</organism>
<feature type="domain" description="Helicase C-terminal" evidence="10">
    <location>
        <begin position="381"/>
        <end position="534"/>
    </location>
</feature>
<dbReference type="GO" id="GO:0016787">
    <property type="term" value="F:hydrolase activity"/>
    <property type="evidence" value="ECO:0007669"/>
    <property type="project" value="UniProtKB-KW"/>
</dbReference>
<dbReference type="InterPro" id="IPR014014">
    <property type="entry name" value="RNA_helicase_DEAD_Q_motif"/>
</dbReference>
<dbReference type="SUPFAM" id="SSF52540">
    <property type="entry name" value="P-loop containing nucleoside triphosphate hydrolases"/>
    <property type="match status" value="1"/>
</dbReference>
<keyword evidence="2 7" id="KW-0547">Nucleotide-binding</keyword>
<dbReference type="GO" id="GO:0005524">
    <property type="term" value="F:ATP binding"/>
    <property type="evidence" value="ECO:0007669"/>
    <property type="project" value="UniProtKB-KW"/>
</dbReference>
<feature type="region of interest" description="Disordered" evidence="8">
    <location>
        <begin position="331"/>
        <end position="351"/>
    </location>
</feature>
<feature type="domain" description="Helicase ATP-binding" evidence="9">
    <location>
        <begin position="123"/>
        <end position="329"/>
    </location>
</feature>
<evidence type="ECO:0000256" key="1">
    <source>
        <dbReference type="ARBA" id="ARBA00006517"/>
    </source>
</evidence>
<dbReference type="InterPro" id="IPR000629">
    <property type="entry name" value="RNA-helicase_DEAD-box_CS"/>
</dbReference>
<dbReference type="PANTHER" id="PTHR47959:SF13">
    <property type="entry name" value="ATP-DEPENDENT RNA HELICASE RHLE"/>
    <property type="match status" value="1"/>
</dbReference>
<comment type="similarity">
    <text evidence="1">Belongs to the DEAD box helicase family. DDX21/DDX50 subfamily.</text>
</comment>
<sequence>MSSRISQQPGCGKEMRKVARTHVICPQGELRVVRRSSMNRKGHCQGPGAGVGGLRLANDRRGGARRSLAIFSPPGERPRRVHNKKRLVVQSSSFDQLGLNPSLTRAVEAELWLKPTEIQRRAIPALLDGADVWAEAPTGSGKTAAFALPLLQRLMEAEPRRPGRFAAAVVLSPTRELAVQTSGVIRSLLTYTHADTAATGPNLRSSVLHGGVSINPQLRDLTRGVDVLVATPGRLLDVVEQNGISLAETRMLVLDEADKLLNPAFAAELDAVLELLPGDFNLNTALGSDDDVDDSGAEDGLIQACLFSATFPYKTRAAAARLFRGRSPLRISPSLPDRRDGGGGGASEPVPVAGTTAVDKYKVGAVVETITERVIRVDARDRTSLLAHLAKEEGWDRILCFVGSQYRTEHVTQKLWKRGITAAALHGGLTQEVRAARLAGFNTTGANPARVLVATDVAARGLDVKGLPTVVNYDLPRSTAEYTHRVGRTGRAGMQGVAVSFVTANDVGHFELIEKRHGGDKLEREVVAGFEPKDYASPMRAATPAGGGADGALDVVGVVQGVTHSKLGLAHDRMHGGVKGKRKSKKDKLREAAVASAAAAAAGDDEGE</sequence>
<comment type="caution">
    <text evidence="12">The sequence shown here is derived from an EMBL/GenBank/DDBJ whole genome shotgun (WGS) entry which is preliminary data.</text>
</comment>
<dbReference type="CDD" id="cd18787">
    <property type="entry name" value="SF2_C_DEAD"/>
    <property type="match status" value="1"/>
</dbReference>
<dbReference type="SMART" id="SM00490">
    <property type="entry name" value="HELICc"/>
    <property type="match status" value="1"/>
</dbReference>
<dbReference type="SMART" id="SM00487">
    <property type="entry name" value="DEXDc"/>
    <property type="match status" value="1"/>
</dbReference>
<feature type="short sequence motif" description="Q motif" evidence="6">
    <location>
        <begin position="92"/>
        <end position="120"/>
    </location>
</feature>
<proteinExistence type="inferred from homology"/>
<dbReference type="EMBL" id="LGRX02004900">
    <property type="protein sequence ID" value="KAK3279438.1"/>
    <property type="molecule type" value="Genomic_DNA"/>
</dbReference>
<dbReference type="Pfam" id="PF00270">
    <property type="entry name" value="DEAD"/>
    <property type="match status" value="1"/>
</dbReference>
<evidence type="ECO:0000259" key="10">
    <source>
        <dbReference type="PROSITE" id="PS51194"/>
    </source>
</evidence>
<protein>
    <submittedName>
        <fullName evidence="12">Uncharacterized protein</fullName>
    </submittedName>
</protein>
<evidence type="ECO:0000313" key="13">
    <source>
        <dbReference type="Proteomes" id="UP001190700"/>
    </source>
</evidence>
<evidence type="ECO:0000256" key="4">
    <source>
        <dbReference type="ARBA" id="ARBA00022806"/>
    </source>
</evidence>
<keyword evidence="4 7" id="KW-0347">Helicase</keyword>
<evidence type="ECO:0000256" key="7">
    <source>
        <dbReference type="RuleBase" id="RU000492"/>
    </source>
</evidence>
<dbReference type="PROSITE" id="PS00039">
    <property type="entry name" value="DEAD_ATP_HELICASE"/>
    <property type="match status" value="1"/>
</dbReference>
<evidence type="ECO:0000256" key="3">
    <source>
        <dbReference type="ARBA" id="ARBA00022801"/>
    </source>
</evidence>
<reference evidence="12 13" key="1">
    <citation type="journal article" date="2015" name="Genome Biol. Evol.">
        <title>Comparative Genomics of a Bacterivorous Green Alga Reveals Evolutionary Causalities and Consequences of Phago-Mixotrophic Mode of Nutrition.</title>
        <authorList>
            <person name="Burns J.A."/>
            <person name="Paasch A."/>
            <person name="Narechania A."/>
            <person name="Kim E."/>
        </authorList>
    </citation>
    <scope>NUCLEOTIDE SEQUENCE [LARGE SCALE GENOMIC DNA]</scope>
    <source>
        <strain evidence="12 13">PLY_AMNH</strain>
    </source>
</reference>
<feature type="region of interest" description="Disordered" evidence="8">
    <location>
        <begin position="38"/>
        <end position="57"/>
    </location>
</feature>
<dbReference type="CDD" id="cd00268">
    <property type="entry name" value="DEADc"/>
    <property type="match status" value="1"/>
</dbReference>
<dbReference type="PANTHER" id="PTHR47959">
    <property type="entry name" value="ATP-DEPENDENT RNA HELICASE RHLE-RELATED"/>
    <property type="match status" value="1"/>
</dbReference>
<dbReference type="InterPro" id="IPR050079">
    <property type="entry name" value="DEAD_box_RNA_helicase"/>
</dbReference>
<dbReference type="GO" id="GO:0003724">
    <property type="term" value="F:RNA helicase activity"/>
    <property type="evidence" value="ECO:0007669"/>
    <property type="project" value="InterPro"/>
</dbReference>
<dbReference type="AlphaFoldDB" id="A0AAE0LBU0"/>
<dbReference type="InterPro" id="IPR014001">
    <property type="entry name" value="Helicase_ATP-bd"/>
</dbReference>
<dbReference type="PROSITE" id="PS51195">
    <property type="entry name" value="Q_MOTIF"/>
    <property type="match status" value="1"/>
</dbReference>